<comment type="similarity">
    <text evidence="3 7">Belongs to the complex I subunit 4 family.</text>
</comment>
<keyword evidence="7" id="KW-0813">Transport</keyword>
<feature type="transmembrane region" description="Helical" evidence="7">
    <location>
        <begin position="164"/>
        <end position="186"/>
    </location>
</feature>
<keyword evidence="7" id="KW-0830">Ubiquinone</keyword>
<dbReference type="PRINTS" id="PR01437">
    <property type="entry name" value="NUOXDRDTASE4"/>
</dbReference>
<dbReference type="EMBL" id="MT079861">
    <property type="protein sequence ID" value="QNH92671.1"/>
    <property type="molecule type" value="Genomic_DNA"/>
</dbReference>
<dbReference type="RefSeq" id="YP_009926616.1">
    <property type="nucleotide sequence ID" value="NC_050681.1"/>
</dbReference>
<dbReference type="GO" id="GO:0048039">
    <property type="term" value="F:ubiquinone binding"/>
    <property type="evidence" value="ECO:0007669"/>
    <property type="project" value="TreeGrafter"/>
</dbReference>
<keyword evidence="5 7" id="KW-1133">Transmembrane helix</keyword>
<dbReference type="PANTHER" id="PTHR43507">
    <property type="entry name" value="NADH-UBIQUINONE OXIDOREDUCTASE CHAIN 4"/>
    <property type="match status" value="1"/>
</dbReference>
<feature type="transmembrane region" description="Helical" evidence="7">
    <location>
        <begin position="241"/>
        <end position="263"/>
    </location>
</feature>
<dbReference type="GO" id="GO:0042773">
    <property type="term" value="P:ATP synthesis coupled electron transport"/>
    <property type="evidence" value="ECO:0007669"/>
    <property type="project" value="InterPro"/>
</dbReference>
<keyword evidence="7 9" id="KW-0496">Mitochondrion</keyword>
<feature type="transmembrane region" description="Helical" evidence="7">
    <location>
        <begin position="447"/>
        <end position="469"/>
    </location>
</feature>
<evidence type="ECO:0000256" key="1">
    <source>
        <dbReference type="ARBA" id="ARBA00003257"/>
    </source>
</evidence>
<protein>
    <recommendedName>
        <fullName evidence="7">NADH-ubiquinone oxidoreductase chain 4</fullName>
        <ecNumber evidence="7">7.1.1.2</ecNumber>
    </recommendedName>
</protein>
<evidence type="ECO:0000256" key="2">
    <source>
        <dbReference type="ARBA" id="ARBA00004141"/>
    </source>
</evidence>
<gene>
    <name evidence="9" type="primary">nad4</name>
</gene>
<feature type="domain" description="NADH:quinone oxidoreductase/Mrp antiporter transmembrane" evidence="8">
    <location>
        <begin position="129"/>
        <end position="413"/>
    </location>
</feature>
<evidence type="ECO:0000256" key="5">
    <source>
        <dbReference type="ARBA" id="ARBA00022989"/>
    </source>
</evidence>
<dbReference type="PANTHER" id="PTHR43507:SF1">
    <property type="entry name" value="NADH-UBIQUINONE OXIDOREDUCTASE CHAIN 4"/>
    <property type="match status" value="1"/>
</dbReference>
<proteinExistence type="inferred from homology"/>
<feature type="transmembrane region" description="Helical" evidence="7">
    <location>
        <begin position="298"/>
        <end position="320"/>
    </location>
</feature>
<dbReference type="GO" id="GO:0015990">
    <property type="term" value="P:electron transport coupled proton transport"/>
    <property type="evidence" value="ECO:0007669"/>
    <property type="project" value="TreeGrafter"/>
</dbReference>
<keyword evidence="7" id="KW-0520">NAD</keyword>
<dbReference type="EC" id="7.1.1.2" evidence="7"/>
<feature type="transmembrane region" description="Helical" evidence="7">
    <location>
        <begin position="31"/>
        <end position="50"/>
    </location>
</feature>
<keyword evidence="7" id="KW-0679">Respiratory chain</keyword>
<evidence type="ECO:0000256" key="3">
    <source>
        <dbReference type="ARBA" id="ARBA00009025"/>
    </source>
</evidence>
<dbReference type="AlphaFoldDB" id="A0A7G7YDV1"/>
<feature type="transmembrane region" description="Helical" evidence="7">
    <location>
        <begin position="405"/>
        <end position="426"/>
    </location>
</feature>
<comment type="function">
    <text evidence="1">Core subunit of the mitochondrial membrane respiratory chain NADH dehydrogenase (Complex I) that is believed to belong to the minimal assembly required for catalysis. Complex I functions in the transfer of electrons from NADH to the respiratory chain. The immediate electron acceptor for the enzyme is believed to be ubiquinone.</text>
</comment>
<keyword evidence="4 7" id="KW-0812">Transmembrane</keyword>
<feature type="transmembrane region" description="Helical" evidence="7">
    <location>
        <begin position="133"/>
        <end position="152"/>
    </location>
</feature>
<feature type="transmembrane region" description="Helical" evidence="7">
    <location>
        <begin position="6"/>
        <end position="24"/>
    </location>
</feature>
<dbReference type="GeneID" id="59143147"/>
<evidence type="ECO:0000256" key="6">
    <source>
        <dbReference type="ARBA" id="ARBA00023136"/>
    </source>
</evidence>
<keyword evidence="7" id="KW-0249">Electron transport</keyword>
<comment type="subcellular location">
    <subcellularLocation>
        <location evidence="2">Membrane</location>
        <topology evidence="2">Multi-pass membrane protein</topology>
    </subcellularLocation>
    <subcellularLocation>
        <location evidence="7">Mitochondrion membrane</location>
        <topology evidence="7">Multi-pass membrane protein</topology>
    </subcellularLocation>
</comment>
<dbReference type="GO" id="GO:0003954">
    <property type="term" value="F:NADH dehydrogenase activity"/>
    <property type="evidence" value="ECO:0007669"/>
    <property type="project" value="TreeGrafter"/>
</dbReference>
<dbReference type="NCBIfam" id="TIGR01972">
    <property type="entry name" value="NDH_I_M"/>
    <property type="match status" value="1"/>
</dbReference>
<dbReference type="InterPro" id="IPR010227">
    <property type="entry name" value="NADH_Q_OxRdtase_chainM/4"/>
</dbReference>
<feature type="transmembrane region" description="Helical" evidence="7">
    <location>
        <begin position="326"/>
        <end position="349"/>
    </location>
</feature>
<dbReference type="InterPro" id="IPR001750">
    <property type="entry name" value="ND/Mrp_TM"/>
</dbReference>
<feature type="transmembrane region" description="Helical" evidence="7">
    <location>
        <begin position="109"/>
        <end position="127"/>
    </location>
</feature>
<comment type="catalytic activity">
    <reaction evidence="7">
        <text>a ubiquinone + NADH + 5 H(+)(in) = a ubiquinol + NAD(+) + 4 H(+)(out)</text>
        <dbReference type="Rhea" id="RHEA:29091"/>
        <dbReference type="Rhea" id="RHEA-COMP:9565"/>
        <dbReference type="Rhea" id="RHEA-COMP:9566"/>
        <dbReference type="ChEBI" id="CHEBI:15378"/>
        <dbReference type="ChEBI" id="CHEBI:16389"/>
        <dbReference type="ChEBI" id="CHEBI:17976"/>
        <dbReference type="ChEBI" id="CHEBI:57540"/>
        <dbReference type="ChEBI" id="CHEBI:57945"/>
        <dbReference type="EC" id="7.1.1.2"/>
    </reaction>
</comment>
<dbReference type="GO" id="GO:0031966">
    <property type="term" value="C:mitochondrial membrane"/>
    <property type="evidence" value="ECO:0007669"/>
    <property type="project" value="UniProtKB-SubCell"/>
</dbReference>
<evidence type="ECO:0000313" key="9">
    <source>
        <dbReference type="EMBL" id="QNH92671.1"/>
    </source>
</evidence>
<evidence type="ECO:0000256" key="7">
    <source>
        <dbReference type="RuleBase" id="RU003297"/>
    </source>
</evidence>
<evidence type="ECO:0000259" key="8">
    <source>
        <dbReference type="Pfam" id="PF00361"/>
    </source>
</evidence>
<feature type="transmembrane region" description="Helical" evidence="7">
    <location>
        <begin position="80"/>
        <end position="97"/>
    </location>
</feature>
<comment type="function">
    <text evidence="7">Core subunit of the mitochondrial membrane respiratory chain NADH dehydrogenase (Complex I) which catalyzes electron transfer from NADH through the respiratory chain, using ubiquinone as an electron acceptor. Essential for the catalytic activity and assembly of complex I.</text>
</comment>
<feature type="transmembrane region" description="Helical" evidence="7">
    <location>
        <begin position="269"/>
        <end position="291"/>
    </location>
</feature>
<evidence type="ECO:0000256" key="4">
    <source>
        <dbReference type="ARBA" id="ARBA00022692"/>
    </source>
</evidence>
<keyword evidence="6 7" id="KW-0472">Membrane</keyword>
<sequence>MIQLLLIVPIIGSLLILPIQENTIKNENKMRIIALTTSLINLLISIFLWVEFDSSTTEFQFICEFNKLSFFDFKLGVDGISLYYVLLTTFITPIAILSNYKNISQNIKYFLISFLILETFQIALFVVLDLFVFYIFFESILGILFIVIILFGSGKNKERSALLFFLYTLAGSLPMLLSILMIYSNLGSTDFQLLSLSEISLESQKLLFFGFFLALAVKTPLVPFHQWLYRAHVEAPLAGSVLLAGTVLKFATYGMLRVLINFLPDASNYFSPLVQTIAIVTLIYASLATIIQQDTKALIAYSSICHMAVVVLGLFSNNIIGIEGAILLSIGHGFVSPALFICVGGVIYDRYHTRLISYIRGLVTYMPVFTILFFVFTLANTGIPLTLNFLGEQMCLIGIFDRNPIAGALGATGIVLSACYSIYLYNRISYGAYSPHLKPMKDINRREFMLLIALLVPTLLLGIFPNVVLDSLHVSVSTLLYNFPSITPTPTVFPCPYAVNAILITRWPRQVRPPNYIRYKI</sequence>
<accession>A0A7G7YDV1</accession>
<feature type="transmembrane region" description="Helical" evidence="7">
    <location>
        <begin position="206"/>
        <end position="229"/>
    </location>
</feature>
<dbReference type="GO" id="GO:0008137">
    <property type="term" value="F:NADH dehydrogenase (ubiquinone) activity"/>
    <property type="evidence" value="ECO:0007669"/>
    <property type="project" value="UniProtKB-UniRule"/>
</dbReference>
<dbReference type="Pfam" id="PF00361">
    <property type="entry name" value="Proton_antipo_M"/>
    <property type="match status" value="1"/>
</dbReference>
<organism evidence="9">
    <name type="scientific">Wolfiporia cocos</name>
    <dbReference type="NCBI Taxonomy" id="81056"/>
    <lineage>
        <taxon>Eukaryota</taxon>
        <taxon>Fungi</taxon>
        <taxon>Dikarya</taxon>
        <taxon>Basidiomycota</taxon>
        <taxon>Agaricomycotina</taxon>
        <taxon>Agaricomycetes</taxon>
        <taxon>Polyporales</taxon>
        <taxon>Phaeolaceae</taxon>
        <taxon>Wolfiporia</taxon>
    </lineage>
</organism>
<feature type="transmembrane region" description="Helical" evidence="7">
    <location>
        <begin position="361"/>
        <end position="385"/>
    </location>
</feature>
<name>A0A7G7YDV1_9APHY</name>
<dbReference type="InterPro" id="IPR003918">
    <property type="entry name" value="NADH_UbQ_OxRdtase"/>
</dbReference>
<geneLocation type="mitochondrion" evidence="9"/>
<reference evidence="9" key="1">
    <citation type="journal article" date="2020" name="Front. Microbiol.">
        <title>Characterization of Two Mitochondrial Genomes and Gene Expression Analysis Reveal Clues for Variations, Evolution, and Large-Sclerotium Formation in Medical Fungus Wolfiporia cocos.</title>
        <authorList>
            <person name="Chen M."/>
            <person name="Chen N."/>
            <person name="Wu T."/>
            <person name="Bian Y."/>
            <person name="Deng Y."/>
            <person name="Xu Z."/>
        </authorList>
    </citation>
    <scope>NUCLEOTIDE SEQUENCE</scope>
    <source>
        <strain evidence="9">BL16</strain>
    </source>
</reference>